<dbReference type="InterPro" id="IPR052035">
    <property type="entry name" value="ZnF_BED_domain_contain"/>
</dbReference>
<evidence type="ECO:0000313" key="7">
    <source>
        <dbReference type="Proteomes" id="UP000823405"/>
    </source>
</evidence>
<keyword evidence="3" id="KW-0863">Zinc-finger</keyword>
<evidence type="ECO:0000256" key="3">
    <source>
        <dbReference type="ARBA" id="ARBA00022771"/>
    </source>
</evidence>
<evidence type="ECO:0000256" key="5">
    <source>
        <dbReference type="ARBA" id="ARBA00023242"/>
    </source>
</evidence>
<evidence type="ECO:0000256" key="2">
    <source>
        <dbReference type="ARBA" id="ARBA00022723"/>
    </source>
</evidence>
<dbReference type="EMBL" id="JAAAIN010001735">
    <property type="protein sequence ID" value="KAG0300570.1"/>
    <property type="molecule type" value="Genomic_DNA"/>
</dbReference>
<evidence type="ECO:0000256" key="1">
    <source>
        <dbReference type="ARBA" id="ARBA00004123"/>
    </source>
</evidence>
<accession>A0A9P6UHX1</accession>
<proteinExistence type="predicted"/>
<dbReference type="PANTHER" id="PTHR46481">
    <property type="entry name" value="ZINC FINGER BED DOMAIN-CONTAINING PROTEIN 4"/>
    <property type="match status" value="1"/>
</dbReference>
<evidence type="ECO:0000313" key="6">
    <source>
        <dbReference type="EMBL" id="KAG0300570.1"/>
    </source>
</evidence>
<protein>
    <submittedName>
        <fullName evidence="6">Uncharacterized protein</fullName>
    </submittedName>
</protein>
<keyword evidence="5" id="KW-0539">Nucleus</keyword>
<keyword evidence="2" id="KW-0479">Metal-binding</keyword>
<reference evidence="6" key="1">
    <citation type="journal article" date="2020" name="Fungal Divers.">
        <title>Resolving the Mortierellaceae phylogeny through synthesis of multi-gene phylogenetics and phylogenomics.</title>
        <authorList>
            <person name="Vandepol N."/>
            <person name="Liber J."/>
            <person name="Desiro A."/>
            <person name="Na H."/>
            <person name="Kennedy M."/>
            <person name="Barry K."/>
            <person name="Grigoriev I.V."/>
            <person name="Miller A.N."/>
            <person name="O'Donnell K."/>
            <person name="Stajich J.E."/>
            <person name="Bonito G."/>
        </authorList>
    </citation>
    <scope>NUCLEOTIDE SEQUENCE</scope>
    <source>
        <strain evidence="6">NVP60</strain>
    </source>
</reference>
<dbReference type="Proteomes" id="UP000823405">
    <property type="component" value="Unassembled WGS sequence"/>
</dbReference>
<comment type="caution">
    <text evidence="6">The sequence shown here is derived from an EMBL/GenBank/DDBJ whole genome shotgun (WGS) entry which is preliminary data.</text>
</comment>
<dbReference type="AlphaFoldDB" id="A0A9P6UHX1"/>
<dbReference type="GO" id="GO:0005634">
    <property type="term" value="C:nucleus"/>
    <property type="evidence" value="ECO:0007669"/>
    <property type="project" value="UniProtKB-SubCell"/>
</dbReference>
<dbReference type="PANTHER" id="PTHR46481:SF10">
    <property type="entry name" value="ZINC FINGER BED DOMAIN-CONTAINING PROTEIN 39"/>
    <property type="match status" value="1"/>
</dbReference>
<comment type="subcellular location">
    <subcellularLocation>
        <location evidence="1">Nucleus</location>
    </subcellularLocation>
</comment>
<sequence>MAPIPPAKRDKIATATLEWLIGDLLPFSGLDSEHFKAMVRAYIPNLAPPCSASIRSSLLKHRLGLMERLKELMERTLIHGAITIDGWSSGSKSFYGITMHWLDADFRMMDCTSDMAPMPFPHDTPSIARL</sequence>
<dbReference type="OrthoDB" id="2433088at2759"/>
<evidence type="ECO:0000256" key="4">
    <source>
        <dbReference type="ARBA" id="ARBA00022833"/>
    </source>
</evidence>
<feature type="non-terminal residue" evidence="6">
    <location>
        <position position="130"/>
    </location>
</feature>
<gene>
    <name evidence="6" type="ORF">BGZ97_003164</name>
</gene>
<name>A0A9P6UHX1_9FUNG</name>
<keyword evidence="4" id="KW-0862">Zinc</keyword>
<keyword evidence="7" id="KW-1185">Reference proteome</keyword>
<dbReference type="GO" id="GO:0008270">
    <property type="term" value="F:zinc ion binding"/>
    <property type="evidence" value="ECO:0007669"/>
    <property type="project" value="UniProtKB-KW"/>
</dbReference>
<organism evidence="6 7">
    <name type="scientific">Linnemannia gamsii</name>
    <dbReference type="NCBI Taxonomy" id="64522"/>
    <lineage>
        <taxon>Eukaryota</taxon>
        <taxon>Fungi</taxon>
        <taxon>Fungi incertae sedis</taxon>
        <taxon>Mucoromycota</taxon>
        <taxon>Mortierellomycotina</taxon>
        <taxon>Mortierellomycetes</taxon>
        <taxon>Mortierellales</taxon>
        <taxon>Mortierellaceae</taxon>
        <taxon>Linnemannia</taxon>
    </lineage>
</organism>